<evidence type="ECO:0000259" key="8">
    <source>
        <dbReference type="SMART" id="SM00849"/>
    </source>
</evidence>
<evidence type="ECO:0000256" key="4">
    <source>
        <dbReference type="ARBA" id="ARBA00022833"/>
    </source>
</evidence>
<reference evidence="9 10" key="1">
    <citation type="submission" date="2020-08" db="EMBL/GenBank/DDBJ databases">
        <title>Cohnella phylogeny.</title>
        <authorList>
            <person name="Dunlap C."/>
        </authorList>
    </citation>
    <scope>NUCLEOTIDE SEQUENCE [LARGE SCALE GENOMIC DNA]</scope>
    <source>
        <strain evidence="9 10">CBP 2801</strain>
    </source>
</reference>
<evidence type="ECO:0000256" key="6">
    <source>
        <dbReference type="ARBA" id="ARBA00034301"/>
    </source>
</evidence>
<dbReference type="GO" id="GO:0016787">
    <property type="term" value="F:hydrolase activity"/>
    <property type="evidence" value="ECO:0007669"/>
    <property type="project" value="UniProtKB-KW"/>
</dbReference>
<comment type="caution">
    <text evidence="9">The sequence shown here is derived from an EMBL/GenBank/DDBJ whole genome shotgun (WGS) entry which is preliminary data.</text>
</comment>
<comment type="function">
    <text evidence="6">Counteracts the endogenous Pycsar antiviral defense system. Phosphodiesterase that enables metal-dependent hydrolysis of host cyclic nucleotide Pycsar defense signals such as cCMP and cUMP.</text>
</comment>
<organism evidence="9 10">
    <name type="scientific">Cohnella zeiphila</name>
    <dbReference type="NCBI Taxonomy" id="2761120"/>
    <lineage>
        <taxon>Bacteria</taxon>
        <taxon>Bacillati</taxon>
        <taxon>Bacillota</taxon>
        <taxon>Bacilli</taxon>
        <taxon>Bacillales</taxon>
        <taxon>Paenibacillaceae</taxon>
        <taxon>Cohnella</taxon>
    </lineage>
</organism>
<dbReference type="SUPFAM" id="SSF56281">
    <property type="entry name" value="Metallo-hydrolase/oxidoreductase"/>
    <property type="match status" value="1"/>
</dbReference>
<dbReference type="SMART" id="SM00849">
    <property type="entry name" value="Lactamase_B"/>
    <property type="match status" value="1"/>
</dbReference>
<accession>A0A7X0VX31</accession>
<dbReference type="PANTHER" id="PTHR42978:SF6">
    <property type="entry name" value="QUORUM-QUENCHING LACTONASE YTNP-RELATED"/>
    <property type="match status" value="1"/>
</dbReference>
<dbReference type="InterPro" id="IPR036866">
    <property type="entry name" value="RibonucZ/Hydroxyglut_hydro"/>
</dbReference>
<evidence type="ECO:0000313" key="9">
    <source>
        <dbReference type="EMBL" id="MBB6731513.1"/>
    </source>
</evidence>
<evidence type="ECO:0000313" key="10">
    <source>
        <dbReference type="Proteomes" id="UP000564644"/>
    </source>
</evidence>
<keyword evidence="3 9" id="KW-0378">Hydrolase</keyword>
<comment type="catalytic activity">
    <reaction evidence="5">
        <text>3',5'-cyclic CMP + H2O = CMP + H(+)</text>
        <dbReference type="Rhea" id="RHEA:72675"/>
        <dbReference type="ChEBI" id="CHEBI:15377"/>
        <dbReference type="ChEBI" id="CHEBI:15378"/>
        <dbReference type="ChEBI" id="CHEBI:58003"/>
        <dbReference type="ChEBI" id="CHEBI:60377"/>
    </reaction>
    <physiologicalReaction direction="left-to-right" evidence="5">
        <dbReference type="Rhea" id="RHEA:72676"/>
    </physiologicalReaction>
</comment>
<proteinExistence type="inferred from homology"/>
<protein>
    <submittedName>
        <fullName evidence="9">MBL fold metallo-hydrolase</fullName>
    </submittedName>
</protein>
<evidence type="ECO:0000256" key="3">
    <source>
        <dbReference type="ARBA" id="ARBA00022801"/>
    </source>
</evidence>
<dbReference type="CDD" id="cd07720">
    <property type="entry name" value="OPHC2-like_MBL-fold"/>
    <property type="match status" value="1"/>
</dbReference>
<dbReference type="RefSeq" id="WP_185129181.1">
    <property type="nucleotide sequence ID" value="NZ_JACJVO010000012.1"/>
</dbReference>
<dbReference type="EMBL" id="JACJVO010000012">
    <property type="protein sequence ID" value="MBB6731513.1"/>
    <property type="molecule type" value="Genomic_DNA"/>
</dbReference>
<comment type="similarity">
    <text evidence="1">Belongs to the metallo-beta-lactamase superfamily.</text>
</comment>
<dbReference type="Pfam" id="PF00753">
    <property type="entry name" value="Lactamase_B"/>
    <property type="match status" value="1"/>
</dbReference>
<feature type="domain" description="Metallo-beta-lactamase" evidence="8">
    <location>
        <begin position="68"/>
        <end position="280"/>
    </location>
</feature>
<evidence type="ECO:0000256" key="2">
    <source>
        <dbReference type="ARBA" id="ARBA00022723"/>
    </source>
</evidence>
<dbReference type="AlphaFoldDB" id="A0A7X0VX31"/>
<evidence type="ECO:0000256" key="5">
    <source>
        <dbReference type="ARBA" id="ARBA00034221"/>
    </source>
</evidence>
<evidence type="ECO:0000256" key="7">
    <source>
        <dbReference type="ARBA" id="ARBA00048505"/>
    </source>
</evidence>
<gene>
    <name evidence="9" type="ORF">H7C18_11395</name>
</gene>
<keyword evidence="10" id="KW-1185">Reference proteome</keyword>
<comment type="catalytic activity">
    <reaction evidence="7">
        <text>3',5'-cyclic UMP + H2O = UMP + H(+)</text>
        <dbReference type="Rhea" id="RHEA:70575"/>
        <dbReference type="ChEBI" id="CHEBI:15377"/>
        <dbReference type="ChEBI" id="CHEBI:15378"/>
        <dbReference type="ChEBI" id="CHEBI:57865"/>
        <dbReference type="ChEBI" id="CHEBI:184387"/>
    </reaction>
    <physiologicalReaction direction="left-to-right" evidence="7">
        <dbReference type="Rhea" id="RHEA:70576"/>
    </physiologicalReaction>
</comment>
<name>A0A7X0VX31_9BACL</name>
<dbReference type="Gene3D" id="3.60.15.10">
    <property type="entry name" value="Ribonuclease Z/Hydroxyacylglutathione hydrolase-like"/>
    <property type="match status" value="1"/>
</dbReference>
<keyword evidence="2" id="KW-0479">Metal-binding</keyword>
<dbReference type="PANTHER" id="PTHR42978">
    <property type="entry name" value="QUORUM-QUENCHING LACTONASE YTNP-RELATED-RELATED"/>
    <property type="match status" value="1"/>
</dbReference>
<evidence type="ECO:0000256" key="1">
    <source>
        <dbReference type="ARBA" id="ARBA00007749"/>
    </source>
</evidence>
<dbReference type="Proteomes" id="UP000564644">
    <property type="component" value="Unassembled WGS sequence"/>
</dbReference>
<sequence>MPNQTQPITPDVRPAGVYPVAVGDFRCLVLSDEVGYSLPASLITNATREEVAAALRSHALPADQVPMQISVLYIHAGQHRILIDTGLGQLPGPNGKVDFVGKVRSNLQAFGIAPEAIDTVILSHAHSDHYGGIFDEEGGFSFPNAHYVLPKAEWTFWMEQPDLSSLALPEPLKQRTVQSAQSCLARLQPRLRLIEEDEVIYPGVAAVPAKGETPGHSAFLVSSNGDSLLVVGDAWPHYRLTAEHPEWLTAFDLDPEQTVRTRRALLDRAAEENLLVLAYHFPWPSLGRIVKRGASWSWEATEYRW</sequence>
<dbReference type="GO" id="GO:0046872">
    <property type="term" value="F:metal ion binding"/>
    <property type="evidence" value="ECO:0007669"/>
    <property type="project" value="UniProtKB-KW"/>
</dbReference>
<keyword evidence="4" id="KW-0862">Zinc</keyword>
<dbReference type="InterPro" id="IPR001279">
    <property type="entry name" value="Metallo-B-lactamas"/>
</dbReference>
<dbReference type="InterPro" id="IPR051013">
    <property type="entry name" value="MBL_superfamily_lactonases"/>
</dbReference>